<keyword evidence="2" id="KW-1185">Reference proteome</keyword>
<dbReference type="AlphaFoldDB" id="A0A316LHA5"/>
<dbReference type="EMBL" id="QGEG01000001">
    <property type="protein sequence ID" value="PWL39450.1"/>
    <property type="molecule type" value="Genomic_DNA"/>
</dbReference>
<sequence length="157" mass="18159">MRKLLVLCFFGLLASCELFMSKEDKTQKMVDEELLAIDWNDVDKYPLFEDCDEMATKQVQRDCFQSEILSHFSQALDSLEFQVDNDLNDTMYVDFLVDEHGFISILNLEENSNILKEIEDFNAQITARLKDLTVAPALKRGNPVSLRFRLPIVLNTN</sequence>
<accession>A0A316LHA5</accession>
<gene>
    <name evidence="1" type="ORF">DKG77_01025</name>
</gene>
<evidence type="ECO:0008006" key="3">
    <source>
        <dbReference type="Google" id="ProtNLM"/>
    </source>
</evidence>
<dbReference type="RefSeq" id="WP_109659351.1">
    <property type="nucleotide sequence ID" value="NZ_QGEG01000001.1"/>
</dbReference>
<evidence type="ECO:0000313" key="2">
    <source>
        <dbReference type="Proteomes" id="UP000245762"/>
    </source>
</evidence>
<organism evidence="1 2">
    <name type="scientific">Flagellimonas aquimarina</name>
    <dbReference type="NCBI Taxonomy" id="2201895"/>
    <lineage>
        <taxon>Bacteria</taxon>
        <taxon>Pseudomonadati</taxon>
        <taxon>Bacteroidota</taxon>
        <taxon>Flavobacteriia</taxon>
        <taxon>Flavobacteriales</taxon>
        <taxon>Flavobacteriaceae</taxon>
        <taxon>Flagellimonas</taxon>
    </lineage>
</organism>
<dbReference type="Proteomes" id="UP000245762">
    <property type="component" value="Unassembled WGS sequence"/>
</dbReference>
<evidence type="ECO:0000313" key="1">
    <source>
        <dbReference type="EMBL" id="PWL39450.1"/>
    </source>
</evidence>
<dbReference type="PROSITE" id="PS51257">
    <property type="entry name" value="PROKAR_LIPOPROTEIN"/>
    <property type="match status" value="1"/>
</dbReference>
<name>A0A316LHA5_9FLAO</name>
<dbReference type="OrthoDB" id="1191002at2"/>
<reference evidence="1 2" key="1">
    <citation type="submission" date="2018-05" db="EMBL/GenBank/DDBJ databases">
        <title>Complete genome sequence of Flagellimonas aquimarina ECD12 isolated from seaweed Ecklonia cava.</title>
        <authorList>
            <person name="Choi S."/>
            <person name="Seong C."/>
        </authorList>
    </citation>
    <scope>NUCLEOTIDE SEQUENCE [LARGE SCALE GENOMIC DNA]</scope>
    <source>
        <strain evidence="1 2">ECD12</strain>
    </source>
</reference>
<protein>
    <recommendedName>
        <fullName evidence="3">TonB C-terminal domain-containing protein</fullName>
    </recommendedName>
</protein>
<comment type="caution">
    <text evidence="1">The sequence shown here is derived from an EMBL/GenBank/DDBJ whole genome shotgun (WGS) entry which is preliminary data.</text>
</comment>
<proteinExistence type="predicted"/>